<organism evidence="7 8">
    <name type="scientific">Goodfellowiella coeruleoviolacea</name>
    <dbReference type="NCBI Taxonomy" id="334858"/>
    <lineage>
        <taxon>Bacteria</taxon>
        <taxon>Bacillati</taxon>
        <taxon>Actinomycetota</taxon>
        <taxon>Actinomycetes</taxon>
        <taxon>Pseudonocardiales</taxon>
        <taxon>Pseudonocardiaceae</taxon>
        <taxon>Goodfellowiella</taxon>
    </lineage>
</organism>
<comment type="similarity">
    <text evidence="1">Belongs to the ABC transporter superfamily.</text>
</comment>
<dbReference type="AlphaFoldDB" id="A0AAE3GAT8"/>
<dbReference type="InterPro" id="IPR050153">
    <property type="entry name" value="Metal_Ion_Import_ABC"/>
</dbReference>
<feature type="domain" description="ABC transporter" evidence="6">
    <location>
        <begin position="40"/>
        <end position="274"/>
    </location>
</feature>
<evidence type="ECO:0000256" key="3">
    <source>
        <dbReference type="ARBA" id="ARBA00022741"/>
    </source>
</evidence>
<feature type="region of interest" description="Disordered" evidence="5">
    <location>
        <begin position="1"/>
        <end position="37"/>
    </location>
</feature>
<name>A0AAE3GAT8_9PSEU</name>
<dbReference type="GO" id="GO:0005524">
    <property type="term" value="F:ATP binding"/>
    <property type="evidence" value="ECO:0007669"/>
    <property type="project" value="UniProtKB-KW"/>
</dbReference>
<dbReference type="InterPro" id="IPR003439">
    <property type="entry name" value="ABC_transporter-like_ATP-bd"/>
</dbReference>
<comment type="caution">
    <text evidence="7">The sequence shown here is derived from an EMBL/GenBank/DDBJ whole genome shotgun (WGS) entry which is preliminary data.</text>
</comment>
<keyword evidence="2" id="KW-0813">Transport</keyword>
<feature type="compositionally biased region" description="Low complexity" evidence="5">
    <location>
        <begin position="11"/>
        <end position="35"/>
    </location>
</feature>
<dbReference type="Proteomes" id="UP001206128">
    <property type="component" value="Unassembled WGS sequence"/>
</dbReference>
<evidence type="ECO:0000313" key="8">
    <source>
        <dbReference type="Proteomes" id="UP001206128"/>
    </source>
</evidence>
<dbReference type="PANTHER" id="PTHR42734">
    <property type="entry name" value="METAL TRANSPORT SYSTEM ATP-BINDING PROTEIN TM_0124-RELATED"/>
    <property type="match status" value="1"/>
</dbReference>
<dbReference type="Gene3D" id="3.40.50.300">
    <property type="entry name" value="P-loop containing nucleotide triphosphate hydrolases"/>
    <property type="match status" value="1"/>
</dbReference>
<dbReference type="InterPro" id="IPR003593">
    <property type="entry name" value="AAA+_ATPase"/>
</dbReference>
<evidence type="ECO:0000256" key="4">
    <source>
        <dbReference type="ARBA" id="ARBA00022840"/>
    </source>
</evidence>
<dbReference type="GO" id="GO:0016887">
    <property type="term" value="F:ATP hydrolysis activity"/>
    <property type="evidence" value="ECO:0007669"/>
    <property type="project" value="InterPro"/>
</dbReference>
<evidence type="ECO:0000256" key="2">
    <source>
        <dbReference type="ARBA" id="ARBA00022448"/>
    </source>
</evidence>
<keyword evidence="3" id="KW-0547">Nucleotide-binding</keyword>
<evidence type="ECO:0000256" key="5">
    <source>
        <dbReference type="SAM" id="MobiDB-lite"/>
    </source>
</evidence>
<dbReference type="PANTHER" id="PTHR42734:SF17">
    <property type="entry name" value="METAL TRANSPORT SYSTEM ATP-BINDING PROTEIN TM_0124-RELATED"/>
    <property type="match status" value="1"/>
</dbReference>
<dbReference type="InterPro" id="IPR017871">
    <property type="entry name" value="ABC_transporter-like_CS"/>
</dbReference>
<protein>
    <submittedName>
        <fullName evidence="7">Zinc/manganese transport system ATP-binding protein</fullName>
    </submittedName>
</protein>
<accession>A0AAE3GAT8</accession>
<dbReference type="PROSITE" id="PS50893">
    <property type="entry name" value="ABC_TRANSPORTER_2"/>
    <property type="match status" value="1"/>
</dbReference>
<dbReference type="Pfam" id="PF00005">
    <property type="entry name" value="ABC_tran"/>
    <property type="match status" value="1"/>
</dbReference>
<reference evidence="7" key="1">
    <citation type="submission" date="2022-06" db="EMBL/GenBank/DDBJ databases">
        <title>Genomic Encyclopedia of Archaeal and Bacterial Type Strains, Phase II (KMG-II): from individual species to whole genera.</title>
        <authorList>
            <person name="Goeker M."/>
        </authorList>
    </citation>
    <scope>NUCLEOTIDE SEQUENCE</scope>
    <source>
        <strain evidence="7">DSM 43935</strain>
    </source>
</reference>
<sequence>MTAHPDVRSSAQPPAVGTTAAGATAGQPATAGPAADRPAVALRGAELSYGTRVLWSGLDLDIAPGEFLAVLGPNGSGKTSLLRVLLGQQELSAGSVTVAGGPPGRGSRRIGYIPQQKAMSRGLTLRGRDLVGLGLDGHRWGIGLRNRRDRARRVDQAVAAVGATGYADQPVGLLSGGEQQRLRVAQALVGDPEVLLCDEPLLSLDLAHQRAVSELIDARRRAANTAVLFVTHEINPVLPLVDRVLYLVDGRFRVGTPDEVMTSETLSELYRTHIDVVRVRGQIVVVGAQGAAGADQPHHPMAATGGTEQ</sequence>
<dbReference type="EMBL" id="JAMTCK010000003">
    <property type="protein sequence ID" value="MCP2164710.1"/>
    <property type="molecule type" value="Genomic_DNA"/>
</dbReference>
<dbReference type="SUPFAM" id="SSF52540">
    <property type="entry name" value="P-loop containing nucleoside triphosphate hydrolases"/>
    <property type="match status" value="1"/>
</dbReference>
<keyword evidence="4 7" id="KW-0067">ATP-binding</keyword>
<gene>
    <name evidence="7" type="ORF">LX83_001550</name>
</gene>
<evidence type="ECO:0000259" key="6">
    <source>
        <dbReference type="PROSITE" id="PS50893"/>
    </source>
</evidence>
<evidence type="ECO:0000256" key="1">
    <source>
        <dbReference type="ARBA" id="ARBA00005417"/>
    </source>
</evidence>
<proteinExistence type="inferred from homology"/>
<evidence type="ECO:0000313" key="7">
    <source>
        <dbReference type="EMBL" id="MCP2164710.1"/>
    </source>
</evidence>
<dbReference type="InterPro" id="IPR027417">
    <property type="entry name" value="P-loop_NTPase"/>
</dbReference>
<dbReference type="RefSeq" id="WP_253768641.1">
    <property type="nucleotide sequence ID" value="NZ_JAMTCK010000003.1"/>
</dbReference>
<dbReference type="SMART" id="SM00382">
    <property type="entry name" value="AAA"/>
    <property type="match status" value="1"/>
</dbReference>
<dbReference type="PROSITE" id="PS00211">
    <property type="entry name" value="ABC_TRANSPORTER_1"/>
    <property type="match status" value="1"/>
</dbReference>
<keyword evidence="8" id="KW-1185">Reference proteome</keyword>